<name>A2SFJ3_METPP</name>
<evidence type="ECO:0000256" key="1">
    <source>
        <dbReference type="ARBA" id="ARBA00004453"/>
    </source>
</evidence>
<evidence type="ECO:0000259" key="6">
    <source>
        <dbReference type="SMART" id="SM00528"/>
    </source>
</evidence>
<feature type="coiled-coil region" evidence="5">
    <location>
        <begin position="4"/>
        <end position="31"/>
    </location>
</feature>
<keyword evidence="8" id="KW-1185">Reference proteome</keyword>
<evidence type="ECO:0000256" key="3">
    <source>
        <dbReference type="ARBA" id="ARBA00022490"/>
    </source>
</evidence>
<dbReference type="Gene3D" id="4.10.430.10">
    <property type="entry name" value="Histone-like protein H-NS, C-terminal domain"/>
    <property type="match status" value="1"/>
</dbReference>
<comment type="subcellular location">
    <subcellularLocation>
        <location evidence="1">Cytoplasm</location>
        <location evidence="1">Nucleoid</location>
    </subcellularLocation>
</comment>
<protein>
    <submittedName>
        <fullName evidence="7">Nucleoid protein H-NS</fullName>
    </submittedName>
</protein>
<dbReference type="InterPro" id="IPR027444">
    <property type="entry name" value="H-NS_C_dom"/>
</dbReference>
<dbReference type="GO" id="GO:0003677">
    <property type="term" value="F:DNA binding"/>
    <property type="evidence" value="ECO:0007669"/>
    <property type="project" value="UniProtKB-KW"/>
</dbReference>
<dbReference type="Pfam" id="PF00816">
    <property type="entry name" value="Histone_HNS"/>
    <property type="match status" value="1"/>
</dbReference>
<comment type="similarity">
    <text evidence="2">Belongs to the histone-like protein H-NS family.</text>
</comment>
<accession>A2SFJ3</accession>
<dbReference type="Proteomes" id="UP000000366">
    <property type="component" value="Chromosome"/>
</dbReference>
<dbReference type="AlphaFoldDB" id="A2SFJ3"/>
<dbReference type="HOGENOM" id="CLU_117503_4_1_4"/>
<evidence type="ECO:0000256" key="4">
    <source>
        <dbReference type="ARBA" id="ARBA00023125"/>
    </source>
</evidence>
<dbReference type="PANTHER" id="PTHR38097:SF2">
    <property type="entry name" value="DNA-BINDING PROTEIN STPA"/>
    <property type="match status" value="1"/>
</dbReference>
<proteinExistence type="inferred from homology"/>
<reference evidence="7 8" key="1">
    <citation type="journal article" date="2007" name="J. Bacteriol.">
        <title>Whole-genome analysis of the methyl tert-butyl ether-degrading beta-proteobacterium Methylibium petroleiphilum PM1.</title>
        <authorList>
            <person name="Kane S.R."/>
            <person name="Chakicherla A.Y."/>
            <person name="Chain P.S.G."/>
            <person name="Schmidt R."/>
            <person name="Shin M.W."/>
            <person name="Legler T.C."/>
            <person name="Scow K.M."/>
            <person name="Larimer F.W."/>
            <person name="Lucas S.M."/>
            <person name="Richardson P.M."/>
            <person name="Hristova K.R."/>
        </authorList>
    </citation>
    <scope>NUCLEOTIDE SEQUENCE [LARGE SCALE GENOMIC DNA]</scope>
    <source>
        <strain evidence="8">ATCC BAA-1232 / LMG 22953 / PM1</strain>
    </source>
</reference>
<evidence type="ECO:0000256" key="5">
    <source>
        <dbReference type="SAM" id="Coils"/>
    </source>
</evidence>
<evidence type="ECO:0000256" key="2">
    <source>
        <dbReference type="ARBA" id="ARBA00010610"/>
    </source>
</evidence>
<dbReference type="SMART" id="SM00528">
    <property type="entry name" value="HNS"/>
    <property type="match status" value="1"/>
</dbReference>
<dbReference type="GO" id="GO:0009295">
    <property type="term" value="C:nucleoid"/>
    <property type="evidence" value="ECO:0007669"/>
    <property type="project" value="UniProtKB-SubCell"/>
</dbReference>
<dbReference type="SUPFAM" id="SSF81273">
    <property type="entry name" value="H-NS histone-like proteins"/>
    <property type="match status" value="1"/>
</dbReference>
<evidence type="ECO:0000313" key="8">
    <source>
        <dbReference type="Proteomes" id="UP000000366"/>
    </source>
</evidence>
<keyword evidence="4" id="KW-0238">DNA-binding</keyword>
<feature type="domain" description="DNA-binding protein H-NS-like C-terminal" evidence="6">
    <location>
        <begin position="71"/>
        <end position="115"/>
    </location>
</feature>
<dbReference type="EMBL" id="CP000555">
    <property type="protein sequence ID" value="ABM94332.1"/>
    <property type="molecule type" value="Genomic_DNA"/>
</dbReference>
<dbReference type="eggNOG" id="COG2916">
    <property type="taxonomic scope" value="Bacteria"/>
</dbReference>
<dbReference type="PANTHER" id="PTHR38097">
    <property type="match status" value="1"/>
</dbReference>
<gene>
    <name evidence="7" type="ordered locus">Mpe_A1370</name>
</gene>
<dbReference type="STRING" id="420662.Mpe_A1370"/>
<keyword evidence="3" id="KW-0963">Cytoplasm</keyword>
<dbReference type="InterPro" id="IPR037150">
    <property type="entry name" value="H-NS_C_dom_sf"/>
</dbReference>
<keyword evidence="5" id="KW-0175">Coiled coil</keyword>
<organism evidence="7 8">
    <name type="scientific">Methylibium petroleiphilum (strain ATCC BAA-1232 / LMG 22953 / PM1)</name>
    <dbReference type="NCBI Taxonomy" id="420662"/>
    <lineage>
        <taxon>Bacteria</taxon>
        <taxon>Pseudomonadati</taxon>
        <taxon>Pseudomonadota</taxon>
        <taxon>Betaproteobacteria</taxon>
        <taxon>Burkholderiales</taxon>
        <taxon>Sphaerotilaceae</taxon>
        <taxon>Methylibium</taxon>
    </lineage>
</organism>
<sequence length="115" mass="12349">MATYQDLMSQKAALERQAAALTEQIETARRAEHSAVIARIKALMDEHGITLADLGRSKSPVKPAKAAKTGGTAGRKVAVKYRNTATGDTWSGRGLQPNWLKAALASGRKIEEFSV</sequence>
<dbReference type="KEGG" id="mpt:Mpe_A1370"/>
<evidence type="ECO:0000313" key="7">
    <source>
        <dbReference type="EMBL" id="ABM94332.1"/>
    </source>
</evidence>